<keyword evidence="2" id="KW-1185">Reference proteome</keyword>
<proteinExistence type="predicted"/>
<comment type="caution">
    <text evidence="1">The sequence shown here is derived from an EMBL/GenBank/DDBJ whole genome shotgun (WGS) entry which is preliminary data.</text>
</comment>
<sequence length="132" mass="15105">MNSFFMKTYHRKWIWISPDAPTDNEVNFIMTTKRQLFDDFAVINKNMVKPTDLSTQLEDCKREPHSYARNARENLKVAGARRGRRGAGAFERGVSEKKDRSVLISKLGFAQIRIDRREEAAVFDLAAASPAL</sequence>
<dbReference type="Proteomes" id="UP000299102">
    <property type="component" value="Unassembled WGS sequence"/>
</dbReference>
<evidence type="ECO:0000313" key="2">
    <source>
        <dbReference type="Proteomes" id="UP000299102"/>
    </source>
</evidence>
<organism evidence="1 2">
    <name type="scientific">Eumeta variegata</name>
    <name type="common">Bagworm moth</name>
    <name type="synonym">Eumeta japonica</name>
    <dbReference type="NCBI Taxonomy" id="151549"/>
    <lineage>
        <taxon>Eukaryota</taxon>
        <taxon>Metazoa</taxon>
        <taxon>Ecdysozoa</taxon>
        <taxon>Arthropoda</taxon>
        <taxon>Hexapoda</taxon>
        <taxon>Insecta</taxon>
        <taxon>Pterygota</taxon>
        <taxon>Neoptera</taxon>
        <taxon>Endopterygota</taxon>
        <taxon>Lepidoptera</taxon>
        <taxon>Glossata</taxon>
        <taxon>Ditrysia</taxon>
        <taxon>Tineoidea</taxon>
        <taxon>Psychidae</taxon>
        <taxon>Oiketicinae</taxon>
        <taxon>Eumeta</taxon>
    </lineage>
</organism>
<evidence type="ECO:0000313" key="1">
    <source>
        <dbReference type="EMBL" id="GBP29251.1"/>
    </source>
</evidence>
<dbReference type="OrthoDB" id="7434275at2759"/>
<accession>A0A4C1US10</accession>
<dbReference type="EMBL" id="BGZK01000217">
    <property type="protein sequence ID" value="GBP29251.1"/>
    <property type="molecule type" value="Genomic_DNA"/>
</dbReference>
<name>A0A4C1US10_EUMVA</name>
<reference evidence="1 2" key="1">
    <citation type="journal article" date="2019" name="Commun. Biol.">
        <title>The bagworm genome reveals a unique fibroin gene that provides high tensile strength.</title>
        <authorList>
            <person name="Kono N."/>
            <person name="Nakamura H."/>
            <person name="Ohtoshi R."/>
            <person name="Tomita M."/>
            <person name="Numata K."/>
            <person name="Arakawa K."/>
        </authorList>
    </citation>
    <scope>NUCLEOTIDE SEQUENCE [LARGE SCALE GENOMIC DNA]</scope>
</reference>
<gene>
    <name evidence="1" type="ORF">EVAR_20614_1</name>
</gene>
<dbReference type="AlphaFoldDB" id="A0A4C1US10"/>
<protein>
    <submittedName>
        <fullName evidence="1">Uncharacterized protein</fullName>
    </submittedName>
</protein>